<sequence>MNKQRLKQKLQIIVYLRKLNKITINLQISSEQTFYHSFHLYLTVKKQKEGKLIKLKIQFGRIQKRHIRKQKISFQIQLILNLIIKQEKDQFTILIRLQYSIQEQCQYNSIYSIYMGI</sequence>
<name>A0A8S1QHY4_9CILI</name>
<accession>A0A8S1QHY4</accession>
<gene>
    <name evidence="1" type="ORF">PSON_ATCC_30995.1.T1070205</name>
</gene>
<dbReference type="AlphaFoldDB" id="A0A8S1QHY4"/>
<reference evidence="1" key="1">
    <citation type="submission" date="2021-01" db="EMBL/GenBank/DDBJ databases">
        <authorList>
            <consortium name="Genoscope - CEA"/>
            <person name="William W."/>
        </authorList>
    </citation>
    <scope>NUCLEOTIDE SEQUENCE</scope>
</reference>
<dbReference type="EMBL" id="CAJJDN010000107">
    <property type="protein sequence ID" value="CAD8115213.1"/>
    <property type="molecule type" value="Genomic_DNA"/>
</dbReference>
<keyword evidence="2" id="KW-1185">Reference proteome</keyword>
<evidence type="ECO:0000313" key="1">
    <source>
        <dbReference type="EMBL" id="CAD8115213.1"/>
    </source>
</evidence>
<evidence type="ECO:0000313" key="2">
    <source>
        <dbReference type="Proteomes" id="UP000692954"/>
    </source>
</evidence>
<dbReference type="Proteomes" id="UP000692954">
    <property type="component" value="Unassembled WGS sequence"/>
</dbReference>
<comment type="caution">
    <text evidence="1">The sequence shown here is derived from an EMBL/GenBank/DDBJ whole genome shotgun (WGS) entry which is preliminary data.</text>
</comment>
<organism evidence="1 2">
    <name type="scientific">Paramecium sonneborni</name>
    <dbReference type="NCBI Taxonomy" id="65129"/>
    <lineage>
        <taxon>Eukaryota</taxon>
        <taxon>Sar</taxon>
        <taxon>Alveolata</taxon>
        <taxon>Ciliophora</taxon>
        <taxon>Intramacronucleata</taxon>
        <taxon>Oligohymenophorea</taxon>
        <taxon>Peniculida</taxon>
        <taxon>Parameciidae</taxon>
        <taxon>Paramecium</taxon>
    </lineage>
</organism>
<proteinExistence type="predicted"/>
<protein>
    <submittedName>
        <fullName evidence="1">Uncharacterized protein</fullName>
    </submittedName>
</protein>